<organism evidence="10 11">
    <name type="scientific">Candidatus Vampirococcus lugosii</name>
    <dbReference type="NCBI Taxonomy" id="2789015"/>
    <lineage>
        <taxon>Bacteria</taxon>
        <taxon>Candidatus Absconditibacteriota</taxon>
        <taxon>Vampirococcus</taxon>
    </lineage>
</organism>
<keyword evidence="6 9" id="KW-1133">Transmembrane helix</keyword>
<evidence type="ECO:0000256" key="1">
    <source>
        <dbReference type="ARBA" id="ARBA00004651"/>
    </source>
</evidence>
<feature type="transmembrane region" description="Helical" evidence="9">
    <location>
        <begin position="225"/>
        <end position="250"/>
    </location>
</feature>
<evidence type="ECO:0000256" key="4">
    <source>
        <dbReference type="ARBA" id="ARBA00022475"/>
    </source>
</evidence>
<comment type="caution">
    <text evidence="10">The sequence shown here is derived from an EMBL/GenBank/DDBJ whole genome shotgun (WGS) entry which is preliminary data.</text>
</comment>
<evidence type="ECO:0000256" key="2">
    <source>
        <dbReference type="ARBA" id="ARBA00009773"/>
    </source>
</evidence>
<keyword evidence="8" id="KW-0175">Coiled coil</keyword>
<dbReference type="PANTHER" id="PTHR21716:SF53">
    <property type="entry name" value="PERMEASE PERM-RELATED"/>
    <property type="match status" value="1"/>
</dbReference>
<evidence type="ECO:0000256" key="3">
    <source>
        <dbReference type="ARBA" id="ARBA00022448"/>
    </source>
</evidence>
<keyword evidence="3" id="KW-0813">Transport</keyword>
<dbReference type="RefSeq" id="WP_213349631.1">
    <property type="nucleotide sequence ID" value="NZ_JAEDAM010000059.1"/>
</dbReference>
<evidence type="ECO:0000256" key="5">
    <source>
        <dbReference type="ARBA" id="ARBA00022692"/>
    </source>
</evidence>
<sequence length="425" mass="47255">MKQVKNKFTKLLDKGMNKISNIKNEKEKEFEKIEKIDKQIEENKNKKTKLPKFDLDKSDKNDTSRFLKFWLIGAMVAYISFVVFNSLNLLYLIIAAYIISIAMEILIEGFQKFLPRVLGIIISYLLLLVLLLSGFIIIIPFVLAQSADIMQSFIDIISGIQNDLKSNGLEYVISNSNFIPGFLKNTILDQINDRSVIIAIQTAIQDNISQIASIGTGFINNVGSIAVNIIGGFFSAISQVLLVFVLAIFLSLQKDSVMNFIGAMSSNKDYVIIKLKKLYKKLGFWLKGQFLLSIFIFITVFILLNTISFFGMDLPNKFTLALISGLTEFIPILGPVLGAIPAMLVAISEFGFIGFITIVVIYTLIQGFENYILVPLVMNQALGVSPLLIIIAMLLGGSLMGFVGIVLSVPIAVISNLIFEDIIKE</sequence>
<protein>
    <submittedName>
        <fullName evidence="10">PurR-regulated permease PerM</fullName>
    </submittedName>
</protein>
<feature type="transmembrane region" description="Helical" evidence="9">
    <location>
        <begin position="399"/>
        <end position="419"/>
    </location>
</feature>
<dbReference type="Proteomes" id="UP000680365">
    <property type="component" value="Unassembled WGS sequence"/>
</dbReference>
<dbReference type="InterPro" id="IPR002549">
    <property type="entry name" value="AI-2E-like"/>
</dbReference>
<evidence type="ECO:0000313" key="11">
    <source>
        <dbReference type="Proteomes" id="UP000680365"/>
    </source>
</evidence>
<comment type="similarity">
    <text evidence="2">Belongs to the autoinducer-2 exporter (AI-2E) (TC 2.A.86) family.</text>
</comment>
<reference evidence="10 11" key="1">
    <citation type="journal article" date="2021" name="Nat. Commun.">
        <title>Reductive evolution and unique predatory mode in the CPR bacterium Vampirococcus lugosii.</title>
        <authorList>
            <person name="Moreira D."/>
            <person name="Zivanovic Y."/>
            <person name="Lopez-Archilla A.I."/>
            <person name="Iniesto M."/>
            <person name="Lopez-Garcia P."/>
        </authorList>
    </citation>
    <scope>NUCLEOTIDE SEQUENCE [LARGE SCALE GENOMIC DNA]</scope>
    <source>
        <strain evidence="10">Chiprana</strain>
    </source>
</reference>
<feature type="transmembrane region" description="Helical" evidence="9">
    <location>
        <begin position="66"/>
        <end position="84"/>
    </location>
</feature>
<accession>A0ABS5QPI7</accession>
<comment type="subcellular location">
    <subcellularLocation>
        <location evidence="1">Cell membrane</location>
        <topology evidence="1">Multi-pass membrane protein</topology>
    </subcellularLocation>
</comment>
<feature type="transmembrane region" description="Helical" evidence="9">
    <location>
        <begin position="332"/>
        <end position="365"/>
    </location>
</feature>
<feature type="transmembrane region" description="Helical" evidence="9">
    <location>
        <begin position="90"/>
        <end position="110"/>
    </location>
</feature>
<keyword evidence="11" id="KW-1185">Reference proteome</keyword>
<feature type="transmembrane region" description="Helical" evidence="9">
    <location>
        <begin position="372"/>
        <end position="393"/>
    </location>
</feature>
<keyword evidence="4" id="KW-1003">Cell membrane</keyword>
<evidence type="ECO:0000256" key="7">
    <source>
        <dbReference type="ARBA" id="ARBA00023136"/>
    </source>
</evidence>
<feature type="transmembrane region" description="Helical" evidence="9">
    <location>
        <begin position="117"/>
        <end position="143"/>
    </location>
</feature>
<proteinExistence type="inferred from homology"/>
<keyword evidence="5 9" id="KW-0812">Transmembrane</keyword>
<dbReference type="Pfam" id="PF01594">
    <property type="entry name" value="AI-2E_transport"/>
    <property type="match status" value="1"/>
</dbReference>
<evidence type="ECO:0000313" key="10">
    <source>
        <dbReference type="EMBL" id="MBS8122239.1"/>
    </source>
</evidence>
<evidence type="ECO:0000256" key="8">
    <source>
        <dbReference type="SAM" id="Coils"/>
    </source>
</evidence>
<evidence type="ECO:0000256" key="6">
    <source>
        <dbReference type="ARBA" id="ARBA00022989"/>
    </source>
</evidence>
<name>A0ABS5QPI7_9BACT</name>
<dbReference type="PANTHER" id="PTHR21716">
    <property type="entry name" value="TRANSMEMBRANE PROTEIN"/>
    <property type="match status" value="1"/>
</dbReference>
<keyword evidence="7 9" id="KW-0472">Membrane</keyword>
<evidence type="ECO:0000256" key="9">
    <source>
        <dbReference type="SAM" id="Phobius"/>
    </source>
</evidence>
<dbReference type="EMBL" id="JAEDAM010000059">
    <property type="protein sequence ID" value="MBS8122239.1"/>
    <property type="molecule type" value="Genomic_DNA"/>
</dbReference>
<gene>
    <name evidence="10" type="ORF">VAMP_211n40</name>
</gene>
<feature type="transmembrane region" description="Helical" evidence="9">
    <location>
        <begin position="290"/>
        <end position="312"/>
    </location>
</feature>
<feature type="coiled-coil region" evidence="8">
    <location>
        <begin position="19"/>
        <end position="46"/>
    </location>
</feature>